<dbReference type="GO" id="GO:0005096">
    <property type="term" value="F:GTPase activator activity"/>
    <property type="evidence" value="ECO:0007669"/>
    <property type="project" value="TreeGrafter"/>
</dbReference>
<gene>
    <name evidence="2" type="ORF">TDIB3V08_LOCUS2159</name>
</gene>
<dbReference type="InterPro" id="IPR002713">
    <property type="entry name" value="FF_domain"/>
</dbReference>
<protein>
    <recommendedName>
        <fullName evidence="1">FF domain-containing protein</fullName>
    </recommendedName>
</protein>
<dbReference type="InterPro" id="IPR051978">
    <property type="entry name" value="Rho-GAP_domain"/>
</dbReference>
<dbReference type="GO" id="GO:0050770">
    <property type="term" value="P:regulation of axonogenesis"/>
    <property type="evidence" value="ECO:0007669"/>
    <property type="project" value="TreeGrafter"/>
</dbReference>
<dbReference type="Pfam" id="PF23083">
    <property type="entry name" value="FF_RHG35_4th"/>
    <property type="match status" value="1"/>
</dbReference>
<dbReference type="InterPro" id="IPR036517">
    <property type="entry name" value="FF_domain_sf"/>
</dbReference>
<dbReference type="GO" id="GO:0005829">
    <property type="term" value="C:cytosol"/>
    <property type="evidence" value="ECO:0007669"/>
    <property type="project" value="TreeGrafter"/>
</dbReference>
<name>A0A7R8VCW1_TIMDO</name>
<dbReference type="EMBL" id="OA564890">
    <property type="protein sequence ID" value="CAD7195785.1"/>
    <property type="molecule type" value="Genomic_DNA"/>
</dbReference>
<sequence length="105" mass="12222">MTNKVPSDDAIVESEENVPTVKEPWKNQFKQLLEDTGYVTPGKLLSEVRVLFMGRECFEALTEQDCQNIYDQHQKEIVEKAKQNFQVTTLVPRIRNLHHQRGLHS</sequence>
<dbReference type="PROSITE" id="PS51676">
    <property type="entry name" value="FF"/>
    <property type="match status" value="1"/>
</dbReference>
<accession>A0A7R8VCW1</accession>
<dbReference type="InterPro" id="IPR057284">
    <property type="entry name" value="FF_RHG35_4th"/>
</dbReference>
<dbReference type="GO" id="GO:0007266">
    <property type="term" value="P:Rho protein signal transduction"/>
    <property type="evidence" value="ECO:0007669"/>
    <property type="project" value="TreeGrafter"/>
</dbReference>
<evidence type="ECO:0000313" key="2">
    <source>
        <dbReference type="EMBL" id="CAD7195785.1"/>
    </source>
</evidence>
<evidence type="ECO:0000259" key="1">
    <source>
        <dbReference type="PROSITE" id="PS51676"/>
    </source>
</evidence>
<feature type="domain" description="FF" evidence="1">
    <location>
        <begin position="22"/>
        <end position="76"/>
    </location>
</feature>
<dbReference type="PANTHER" id="PTHR46005:SF4">
    <property type="entry name" value="RHO GTPASE-ACTIVATING PROTEIN 190"/>
    <property type="match status" value="1"/>
</dbReference>
<dbReference type="GO" id="GO:0008361">
    <property type="term" value="P:regulation of cell size"/>
    <property type="evidence" value="ECO:0007669"/>
    <property type="project" value="TreeGrafter"/>
</dbReference>
<dbReference type="SUPFAM" id="SSF81698">
    <property type="entry name" value="FF domain"/>
    <property type="match status" value="1"/>
</dbReference>
<organism evidence="2">
    <name type="scientific">Timema douglasi</name>
    <name type="common">Walking stick</name>
    <dbReference type="NCBI Taxonomy" id="61478"/>
    <lineage>
        <taxon>Eukaryota</taxon>
        <taxon>Metazoa</taxon>
        <taxon>Ecdysozoa</taxon>
        <taxon>Arthropoda</taxon>
        <taxon>Hexapoda</taxon>
        <taxon>Insecta</taxon>
        <taxon>Pterygota</taxon>
        <taxon>Neoptera</taxon>
        <taxon>Polyneoptera</taxon>
        <taxon>Phasmatodea</taxon>
        <taxon>Timematodea</taxon>
        <taxon>Timematoidea</taxon>
        <taxon>Timematidae</taxon>
        <taxon>Timema</taxon>
    </lineage>
</organism>
<proteinExistence type="predicted"/>
<dbReference type="PANTHER" id="PTHR46005">
    <property type="entry name" value="RHO GTPASE-ACTIVATING PROTEIN 190"/>
    <property type="match status" value="1"/>
</dbReference>
<dbReference type="AlphaFoldDB" id="A0A7R8VCW1"/>
<reference evidence="2" key="1">
    <citation type="submission" date="2020-11" db="EMBL/GenBank/DDBJ databases">
        <authorList>
            <person name="Tran Van P."/>
        </authorList>
    </citation>
    <scope>NUCLEOTIDE SEQUENCE</scope>
</reference>